<dbReference type="NCBIfam" id="TIGR01451">
    <property type="entry name" value="B_ant_repeat"/>
    <property type="match status" value="1"/>
</dbReference>
<proteinExistence type="predicted"/>
<name>A0A517MJB0_9BACT</name>
<gene>
    <name evidence="2" type="ORF">FF011L_37180</name>
</gene>
<sequence>MAGNSKQLDQEKPMNTAIVSLRCFSLMATVSLASLLGCTSGKLGPSLISHSSGDAAVAPAAVVAAPVSTLPNTNTNTNQLPPQTPAPVQRMAAVPIATDTASVEGAAVQGEVAQVAWNQPTAGGQRLLGGRPTPAMAHPMAHAHAPAANGAPAAGSDCSCCNKTSCFQSGPWNQFGTDPQEFLCDGGDLSGNAHVRQDDALVGIDLEDTVVKYTTQKGEIHVQPSNRVCIYAPRFAAVRKVTEAVAGEQTVAALGYDVPEGPGRIDLNQPSSAVTAQHSLERQVVSRTVDAMRDLDRGMPIEGVDQPLLAEDTLAILQNLSLISQGMLTEADKPWLSKGALAAETWTIEENVAVTVADVSPVEQIRHAAAEGLTLYEFPDAGRLRIVKLADKQDALPGEIVTFLLRVDNVGDSPVRDVVLTDNLTNRLEYVADSQTCSSGAEFETEVNIGGSLRLTWKLTDTLKVGESSSIRFRCKVR</sequence>
<dbReference type="EMBL" id="CP036262">
    <property type="protein sequence ID" value="QDS94934.1"/>
    <property type="molecule type" value="Genomic_DNA"/>
</dbReference>
<dbReference type="InterPro" id="IPR001434">
    <property type="entry name" value="OmcB-like_DUF11"/>
</dbReference>
<dbReference type="AlphaFoldDB" id="A0A517MJB0"/>
<dbReference type="KEGG" id="rml:FF011L_37180"/>
<accession>A0A517MJB0</accession>
<evidence type="ECO:0000313" key="3">
    <source>
        <dbReference type="Proteomes" id="UP000320672"/>
    </source>
</evidence>
<protein>
    <recommendedName>
        <fullName evidence="1">DUF11 domain-containing protein</fullName>
    </recommendedName>
</protein>
<dbReference type="InterPro" id="IPR047589">
    <property type="entry name" value="DUF11_rpt"/>
</dbReference>
<evidence type="ECO:0000259" key="1">
    <source>
        <dbReference type="Pfam" id="PF01345"/>
    </source>
</evidence>
<dbReference type="OrthoDB" id="252486at2"/>
<feature type="domain" description="DUF11" evidence="1">
    <location>
        <begin position="384"/>
        <end position="477"/>
    </location>
</feature>
<dbReference type="RefSeq" id="WP_145352869.1">
    <property type="nucleotide sequence ID" value="NZ_CP036262.1"/>
</dbReference>
<evidence type="ECO:0000313" key="2">
    <source>
        <dbReference type="EMBL" id="QDS94934.1"/>
    </source>
</evidence>
<keyword evidence="3" id="KW-1185">Reference proteome</keyword>
<organism evidence="2 3">
    <name type="scientific">Roseimaritima multifibrata</name>
    <dbReference type="NCBI Taxonomy" id="1930274"/>
    <lineage>
        <taxon>Bacteria</taxon>
        <taxon>Pseudomonadati</taxon>
        <taxon>Planctomycetota</taxon>
        <taxon>Planctomycetia</taxon>
        <taxon>Pirellulales</taxon>
        <taxon>Pirellulaceae</taxon>
        <taxon>Roseimaritima</taxon>
    </lineage>
</organism>
<dbReference type="Pfam" id="PF01345">
    <property type="entry name" value="DUF11"/>
    <property type="match status" value="1"/>
</dbReference>
<reference evidence="2 3" key="1">
    <citation type="submission" date="2019-02" db="EMBL/GenBank/DDBJ databases">
        <title>Deep-cultivation of Planctomycetes and their phenomic and genomic characterization uncovers novel biology.</title>
        <authorList>
            <person name="Wiegand S."/>
            <person name="Jogler M."/>
            <person name="Boedeker C."/>
            <person name="Pinto D."/>
            <person name="Vollmers J."/>
            <person name="Rivas-Marin E."/>
            <person name="Kohn T."/>
            <person name="Peeters S.H."/>
            <person name="Heuer A."/>
            <person name="Rast P."/>
            <person name="Oberbeckmann S."/>
            <person name="Bunk B."/>
            <person name="Jeske O."/>
            <person name="Meyerdierks A."/>
            <person name="Storesund J.E."/>
            <person name="Kallscheuer N."/>
            <person name="Luecker S."/>
            <person name="Lage O.M."/>
            <person name="Pohl T."/>
            <person name="Merkel B.J."/>
            <person name="Hornburger P."/>
            <person name="Mueller R.-W."/>
            <person name="Bruemmer F."/>
            <person name="Labrenz M."/>
            <person name="Spormann A.M."/>
            <person name="Op den Camp H."/>
            <person name="Overmann J."/>
            <person name="Amann R."/>
            <person name="Jetten M.S.M."/>
            <person name="Mascher T."/>
            <person name="Medema M.H."/>
            <person name="Devos D.P."/>
            <person name="Kaster A.-K."/>
            <person name="Ovreas L."/>
            <person name="Rohde M."/>
            <person name="Galperin M.Y."/>
            <person name="Jogler C."/>
        </authorList>
    </citation>
    <scope>NUCLEOTIDE SEQUENCE [LARGE SCALE GENOMIC DNA]</scope>
    <source>
        <strain evidence="2 3">FF011L</strain>
    </source>
</reference>
<dbReference type="Proteomes" id="UP000320672">
    <property type="component" value="Chromosome"/>
</dbReference>